<name>A0ABX6GHU1_9GAMM</name>
<evidence type="ECO:0000313" key="2">
    <source>
        <dbReference type="Proteomes" id="UP000430368"/>
    </source>
</evidence>
<proteinExistence type="predicted"/>
<protein>
    <recommendedName>
        <fullName evidence="3">SSU ribosomal protein S2p (SAe)</fullName>
    </recommendedName>
</protein>
<sequence>MNNSIEPGYCIATTPGTLSMQAQQLFRRKDTDGARYFLQLNADTPYVLPGQIMIVADPSNSNQNAKLHHLRRAKNKVNHTMKFIDGDLALFMVNNHDSINSILNLSSKGIEYTSEVGSKYFKQIGNILQQIESLYQSEFTHTGKLASPQFYARRTALLAELKMLIKRPILNTLVPKTLKMKPYLKMTQALGLSTRSIIHQWSTAGAAGAIKGYAERLEASVKAVKFFKSGGYVTLALGGMMTTNDVILACSTGREHECRRAALTNYMSFAGATILSGVSASKGVLVAESICLGAGIASGGLGFAVCAAGGALAGGAIGGAGGEIIGTKMGEATNTLIGRILVD</sequence>
<evidence type="ECO:0000313" key="1">
    <source>
        <dbReference type="EMBL" id="QHA85840.1"/>
    </source>
</evidence>
<organism evidence="1 2">
    <name type="scientific">Serratia rhizosphaerae</name>
    <dbReference type="NCBI Taxonomy" id="2597702"/>
    <lineage>
        <taxon>Bacteria</taxon>
        <taxon>Pseudomonadati</taxon>
        <taxon>Pseudomonadota</taxon>
        <taxon>Gammaproteobacteria</taxon>
        <taxon>Enterobacterales</taxon>
        <taxon>Yersiniaceae</taxon>
        <taxon>Serratia</taxon>
    </lineage>
</organism>
<reference evidence="1 2" key="1">
    <citation type="submission" date="2019-07" db="EMBL/GenBank/DDBJ databases">
        <title>Serratia dokdonensis sp. nov., an elicitor of systemic resistance in Nicotiana Tabacum.</title>
        <authorList>
            <person name="Son J.-S."/>
            <person name="Hwang Y.-J."/>
            <person name="Lee S.-Y."/>
            <person name="Ghim S.-Y."/>
        </authorList>
    </citation>
    <scope>NUCLEOTIDE SEQUENCE [LARGE SCALE GENOMIC DNA]</scope>
    <source>
        <strain evidence="1 2">KUDC3025</strain>
    </source>
</reference>
<accession>A0ABX6GHU1</accession>
<dbReference type="Proteomes" id="UP000430368">
    <property type="component" value="Chromosome"/>
</dbReference>
<keyword evidence="2" id="KW-1185">Reference proteome</keyword>
<evidence type="ECO:0008006" key="3">
    <source>
        <dbReference type="Google" id="ProtNLM"/>
    </source>
</evidence>
<dbReference type="RefSeq" id="WP_160027405.1">
    <property type="nucleotide sequence ID" value="NZ_CP041764.1"/>
</dbReference>
<gene>
    <name evidence="1" type="ORF">FO014_01975</name>
</gene>
<dbReference type="EMBL" id="CP041764">
    <property type="protein sequence ID" value="QHA85840.1"/>
    <property type="molecule type" value="Genomic_DNA"/>
</dbReference>